<name>A0ABP0MBR4_9DINO</name>
<reference evidence="2 3" key="1">
    <citation type="submission" date="2024-02" db="EMBL/GenBank/DDBJ databases">
        <authorList>
            <person name="Chen Y."/>
            <person name="Shah S."/>
            <person name="Dougan E. K."/>
            <person name="Thang M."/>
            <person name="Chan C."/>
        </authorList>
    </citation>
    <scope>NUCLEOTIDE SEQUENCE [LARGE SCALE GENOMIC DNA]</scope>
</reference>
<proteinExistence type="predicted"/>
<dbReference type="EMBL" id="CAXAMM010020779">
    <property type="protein sequence ID" value="CAK9048612.1"/>
    <property type="molecule type" value="Genomic_DNA"/>
</dbReference>
<gene>
    <name evidence="1" type="ORF">SCF082_LOCUS27068</name>
    <name evidence="2" type="ORF">SCF082_LOCUS27187</name>
</gene>
<accession>A0ABP0MBR4</accession>
<dbReference type="InterPro" id="IPR008999">
    <property type="entry name" value="Actin-crosslinking"/>
</dbReference>
<dbReference type="Proteomes" id="UP001642464">
    <property type="component" value="Unassembled WGS sequence"/>
</dbReference>
<evidence type="ECO:0000313" key="1">
    <source>
        <dbReference type="EMBL" id="CAK9048612.1"/>
    </source>
</evidence>
<sequence>MALLFVLVLWPNCAAEVTPEVLAAREWRTWGGPGGAMANAGPASLHPVVKPGDTIFLRAYNGNFLGVRDFKVNAKASPKASAEAFRVEKRSIGDIYHGDRIFLTNTNGFRLEVNGSEVTALSSHMGPRQELVIERNGAMSQPIAVGDTIFLRAHTGNHIDVVGETVKARFPRQGMGYHAFVVEKQPR</sequence>
<organism evidence="2 3">
    <name type="scientific">Durusdinium trenchii</name>
    <dbReference type="NCBI Taxonomy" id="1381693"/>
    <lineage>
        <taxon>Eukaryota</taxon>
        <taxon>Sar</taxon>
        <taxon>Alveolata</taxon>
        <taxon>Dinophyceae</taxon>
        <taxon>Suessiales</taxon>
        <taxon>Symbiodiniaceae</taxon>
        <taxon>Durusdinium</taxon>
    </lineage>
</organism>
<comment type="caution">
    <text evidence="2">The sequence shown here is derived from an EMBL/GenBank/DDBJ whole genome shotgun (WGS) entry which is preliminary data.</text>
</comment>
<dbReference type="Gene3D" id="2.80.10.50">
    <property type="match status" value="1"/>
</dbReference>
<dbReference type="EMBL" id="CAXAMM010020890">
    <property type="protein sequence ID" value="CAK9048928.1"/>
    <property type="molecule type" value="Genomic_DNA"/>
</dbReference>
<evidence type="ECO:0000313" key="3">
    <source>
        <dbReference type="Proteomes" id="UP001642464"/>
    </source>
</evidence>
<dbReference type="SUPFAM" id="SSF50405">
    <property type="entry name" value="Actin-crosslinking proteins"/>
    <property type="match status" value="1"/>
</dbReference>
<keyword evidence="3" id="KW-1185">Reference proteome</keyword>
<protein>
    <submittedName>
        <fullName evidence="2">Vacuolar-sorting protein SNF8</fullName>
    </submittedName>
</protein>
<evidence type="ECO:0000313" key="2">
    <source>
        <dbReference type="EMBL" id="CAK9048928.1"/>
    </source>
</evidence>